<keyword evidence="2" id="KW-0238">DNA-binding</keyword>
<evidence type="ECO:0000256" key="4">
    <source>
        <dbReference type="SAM" id="Phobius"/>
    </source>
</evidence>
<dbReference type="InterPro" id="IPR018060">
    <property type="entry name" value="HTH_AraC"/>
</dbReference>
<dbReference type="GO" id="GO:0003700">
    <property type="term" value="F:DNA-binding transcription factor activity"/>
    <property type="evidence" value="ECO:0007669"/>
    <property type="project" value="InterPro"/>
</dbReference>
<feature type="transmembrane region" description="Helical" evidence="4">
    <location>
        <begin position="294"/>
        <end position="317"/>
    </location>
</feature>
<name>A0A852T708_9BACI</name>
<evidence type="ECO:0000256" key="3">
    <source>
        <dbReference type="ARBA" id="ARBA00023163"/>
    </source>
</evidence>
<reference evidence="7" key="1">
    <citation type="submission" date="2020-07" db="EMBL/GenBank/DDBJ databases">
        <authorList>
            <person name="Partida-Martinez L."/>
            <person name="Huntemann M."/>
            <person name="Clum A."/>
            <person name="Wang J."/>
            <person name="Palaniappan K."/>
            <person name="Ritter S."/>
            <person name="Chen I.-M."/>
            <person name="Stamatis D."/>
            <person name="Reddy T."/>
            <person name="O'Malley R."/>
            <person name="Daum C."/>
            <person name="Shapiro N."/>
            <person name="Ivanova N."/>
            <person name="Kyrpides N."/>
            <person name="Woyke T."/>
        </authorList>
    </citation>
    <scope>NUCLEOTIDE SEQUENCE [LARGE SCALE GENOMIC DNA]</scope>
    <source>
        <strain evidence="7">AT2.8</strain>
    </source>
</reference>
<dbReference type="SMART" id="SM00342">
    <property type="entry name" value="HTH_ARAC"/>
    <property type="match status" value="1"/>
</dbReference>
<dbReference type="AlphaFoldDB" id="A0A852T708"/>
<feature type="domain" description="HTH araC/xylS-type" evidence="5">
    <location>
        <begin position="657"/>
        <end position="755"/>
    </location>
</feature>
<evidence type="ECO:0000313" key="6">
    <source>
        <dbReference type="EMBL" id="NYE03328.1"/>
    </source>
</evidence>
<evidence type="ECO:0000256" key="2">
    <source>
        <dbReference type="ARBA" id="ARBA00023125"/>
    </source>
</evidence>
<comment type="caution">
    <text evidence="6">The sequence shown here is derived from an EMBL/GenBank/DDBJ whole genome shotgun (WGS) entry which is preliminary data.</text>
</comment>
<organism evidence="6 7">
    <name type="scientific">Neobacillus niacini</name>
    <dbReference type="NCBI Taxonomy" id="86668"/>
    <lineage>
        <taxon>Bacteria</taxon>
        <taxon>Bacillati</taxon>
        <taxon>Bacillota</taxon>
        <taxon>Bacilli</taxon>
        <taxon>Bacillales</taxon>
        <taxon>Bacillaceae</taxon>
        <taxon>Neobacillus</taxon>
    </lineage>
</organism>
<evidence type="ECO:0000313" key="7">
    <source>
        <dbReference type="Proteomes" id="UP000548423"/>
    </source>
</evidence>
<dbReference type="PANTHER" id="PTHR43280:SF2">
    <property type="entry name" value="HTH-TYPE TRANSCRIPTIONAL REGULATOR EXSA"/>
    <property type="match status" value="1"/>
</dbReference>
<evidence type="ECO:0000259" key="5">
    <source>
        <dbReference type="PROSITE" id="PS01124"/>
    </source>
</evidence>
<sequence length="756" mass="87964">MKKRKLFWQMLMYFGVFIILFSSVTTFLLYKDSSEVYQKERSQHQKILLEQAKESIDTRIQVAFNALMQLQNSQEFKDYIRPNQKDEYYYRMLQVLKQLKINNSAFANFEYKSGILNLADNVVVTQDSTMNKDLFFKELGFSKKNIAALEEYVHKSTPQYGNHQVMILSNENNSEYLTLIKKETSFHNVETLFFISFYAKSFFSFVEGEGKEGFGLVTKDEIKYLQTDLESAKVEEILAPKELAKLDELSFENGSVTLGKARYDIHLTQSDILSNLNYVYFSPKPALITAMKEVYVKAFLIGLSLLAAGILLAAYFVNRTYRPIQHIIHHLSQYQKYEGNDELSFIKSTTDQISTMNENLKQTIELNKLPLKQQFLNEMVVGPMNQKEFTEKLNRFHLKVKQEDLKVIIIEVDSNVVLQERLSKEGILTVKQQILGILKKEIEPMFACELFEYGYEKIVLIIHQEDVENIVLKLGQLFSTMNKELELNIITAVGQPVAKLEYIYHSFESALKILESKFALERNTVLSYEDFKYLDQTNFYFPFEVERSLIQLVVQGNIEKAEIILNRVLDENLHSKKLTKNALSQFVFAIRGTINRILQAANKTSKEIFGDEISTFHFELQQIHDKDQLEERIRLIFSVLLTQISTTESKEETSIATKFLKYIQQNYEKDISLHDLADEFGLSTSYISTIFKNHTGENYKDYLNKYRISKAQEILENREIKIKELAGMVGFNNVNTFIRTFKRYVGLPPGQYEKSS</sequence>
<dbReference type="Pfam" id="PF12833">
    <property type="entry name" value="HTH_18"/>
    <property type="match status" value="1"/>
</dbReference>
<dbReference type="SUPFAM" id="SSF46689">
    <property type="entry name" value="Homeodomain-like"/>
    <property type="match status" value="2"/>
</dbReference>
<dbReference type="Gene3D" id="1.10.10.60">
    <property type="entry name" value="Homeodomain-like"/>
    <property type="match status" value="2"/>
</dbReference>
<keyword evidence="3" id="KW-0804">Transcription</keyword>
<protein>
    <submittedName>
        <fullName evidence="6">AraC-like DNA-binding protein</fullName>
    </submittedName>
</protein>
<evidence type="ECO:0000256" key="1">
    <source>
        <dbReference type="ARBA" id="ARBA00023015"/>
    </source>
</evidence>
<gene>
    <name evidence="6" type="ORF">F4694_000047</name>
</gene>
<keyword evidence="4" id="KW-0812">Transmembrane</keyword>
<dbReference type="PANTHER" id="PTHR43280">
    <property type="entry name" value="ARAC-FAMILY TRANSCRIPTIONAL REGULATOR"/>
    <property type="match status" value="1"/>
</dbReference>
<keyword evidence="1" id="KW-0805">Transcription regulation</keyword>
<dbReference type="InterPro" id="IPR009057">
    <property type="entry name" value="Homeodomain-like_sf"/>
</dbReference>
<dbReference type="PROSITE" id="PS01124">
    <property type="entry name" value="HTH_ARAC_FAMILY_2"/>
    <property type="match status" value="1"/>
</dbReference>
<accession>A0A852T708</accession>
<dbReference type="GO" id="GO:0043565">
    <property type="term" value="F:sequence-specific DNA binding"/>
    <property type="evidence" value="ECO:0007669"/>
    <property type="project" value="InterPro"/>
</dbReference>
<dbReference type="EMBL" id="JACCBX010000001">
    <property type="protein sequence ID" value="NYE03328.1"/>
    <property type="molecule type" value="Genomic_DNA"/>
</dbReference>
<keyword evidence="4" id="KW-0472">Membrane</keyword>
<reference evidence="7" key="2">
    <citation type="submission" date="2020-08" db="EMBL/GenBank/DDBJ databases">
        <title>The Agave Microbiome: Exploring the role of microbial communities in plant adaptations to desert environments.</title>
        <authorList>
            <person name="Partida-Martinez L.P."/>
        </authorList>
    </citation>
    <scope>NUCLEOTIDE SEQUENCE [LARGE SCALE GENOMIC DNA]</scope>
    <source>
        <strain evidence="7">AT2.8</strain>
    </source>
</reference>
<proteinExistence type="predicted"/>
<dbReference type="Proteomes" id="UP000548423">
    <property type="component" value="Unassembled WGS sequence"/>
</dbReference>
<keyword evidence="4" id="KW-1133">Transmembrane helix</keyword>
<feature type="transmembrane region" description="Helical" evidence="4">
    <location>
        <begin position="6"/>
        <end position="30"/>
    </location>
</feature>